<dbReference type="PANTHER" id="PTHR40552:SF6">
    <property type="entry name" value="FI09606P-RELATED"/>
    <property type="match status" value="1"/>
</dbReference>
<reference evidence="2" key="1">
    <citation type="submission" date="2025-08" db="UniProtKB">
        <authorList>
            <consortium name="RefSeq"/>
        </authorList>
    </citation>
    <scope>IDENTIFICATION</scope>
    <source>
        <strain evidence="2">11010-0011.00</strain>
        <tissue evidence="2">Whole body</tissue>
    </source>
</reference>
<dbReference type="Gene3D" id="3.90.70.120">
    <property type="match status" value="1"/>
</dbReference>
<organism evidence="1 2">
    <name type="scientific">Drosophila lebanonensis</name>
    <name type="common">Fruit fly</name>
    <name type="synonym">Scaptodrosophila lebanonensis</name>
    <dbReference type="NCBI Taxonomy" id="7225"/>
    <lineage>
        <taxon>Eukaryota</taxon>
        <taxon>Metazoa</taxon>
        <taxon>Ecdysozoa</taxon>
        <taxon>Arthropoda</taxon>
        <taxon>Hexapoda</taxon>
        <taxon>Insecta</taxon>
        <taxon>Pterygota</taxon>
        <taxon>Neoptera</taxon>
        <taxon>Endopterygota</taxon>
        <taxon>Diptera</taxon>
        <taxon>Brachycera</taxon>
        <taxon>Muscomorpha</taxon>
        <taxon>Ephydroidea</taxon>
        <taxon>Drosophilidae</taxon>
        <taxon>Scaptodrosophila</taxon>
    </lineage>
</organism>
<name>A0A6J2UC70_DROLE</name>
<accession>A0A6J2UC70</accession>
<keyword evidence="1" id="KW-1185">Reference proteome</keyword>
<sequence length="303" mass="35007">MSSGNGEVCPIIRGILKDLTQRTPLSARSESMTWLMPSNTKPIWSRRLFRNIEGTARQDPSNKWHAYDIEITDRLWSLWGSMHPCAAWFDNMVRGRQTLGCCVVACCAASVFRRLADWNAKLLDAIVVNGDKYYRESVVSSQRWDHNLGVDDMSLHCEFESMRFMVQLQLLAFGHLYSGPASAVMSLSEALSYFFTRCQWGILECQQRRLAFGYTSTHEGGYFMYDCSEWDRPIFPNDMGASYILRTKQLIILLYCLIVTLNVQQKNVEFRLYNADIARIQNNENKYAEDDEVEVKTKKTLKH</sequence>
<dbReference type="PANTHER" id="PTHR40552">
    <property type="entry name" value="AT05186P-RELATED"/>
    <property type="match status" value="1"/>
</dbReference>
<dbReference type="RefSeq" id="XP_030385994.1">
    <property type="nucleotide sequence ID" value="XM_030530134.1"/>
</dbReference>
<dbReference type="Proteomes" id="UP000504634">
    <property type="component" value="Unplaced"/>
</dbReference>
<dbReference type="GeneID" id="115632870"/>
<proteinExistence type="predicted"/>
<protein>
    <submittedName>
        <fullName evidence="2">Uncharacterized protein LOC115632870</fullName>
    </submittedName>
</protein>
<gene>
    <name evidence="2" type="primary">LOC115632870</name>
</gene>
<dbReference type="OrthoDB" id="8062037at2759"/>
<dbReference type="AlphaFoldDB" id="A0A6J2UC70"/>
<evidence type="ECO:0000313" key="1">
    <source>
        <dbReference type="Proteomes" id="UP000504634"/>
    </source>
</evidence>
<evidence type="ECO:0000313" key="2">
    <source>
        <dbReference type="RefSeq" id="XP_030385994.1"/>
    </source>
</evidence>